<evidence type="ECO:0000313" key="2">
    <source>
        <dbReference type="EMBL" id="KAF7339053.1"/>
    </source>
</evidence>
<reference evidence="2" key="1">
    <citation type="submission" date="2020-05" db="EMBL/GenBank/DDBJ databases">
        <title>Mycena genomes resolve the evolution of fungal bioluminescence.</title>
        <authorList>
            <person name="Tsai I.J."/>
        </authorList>
    </citation>
    <scope>NUCLEOTIDE SEQUENCE</scope>
    <source>
        <strain evidence="2">CCC161011</strain>
    </source>
</reference>
<feature type="compositionally biased region" description="Polar residues" evidence="1">
    <location>
        <begin position="165"/>
        <end position="177"/>
    </location>
</feature>
<organism evidence="2 3">
    <name type="scientific">Mycena venus</name>
    <dbReference type="NCBI Taxonomy" id="2733690"/>
    <lineage>
        <taxon>Eukaryota</taxon>
        <taxon>Fungi</taxon>
        <taxon>Dikarya</taxon>
        <taxon>Basidiomycota</taxon>
        <taxon>Agaricomycotina</taxon>
        <taxon>Agaricomycetes</taxon>
        <taxon>Agaricomycetidae</taxon>
        <taxon>Agaricales</taxon>
        <taxon>Marasmiineae</taxon>
        <taxon>Mycenaceae</taxon>
        <taxon>Mycena</taxon>
    </lineage>
</organism>
<name>A0A8H6XDF3_9AGAR</name>
<feature type="compositionally biased region" description="Low complexity" evidence="1">
    <location>
        <begin position="1"/>
        <end position="24"/>
    </location>
</feature>
<comment type="caution">
    <text evidence="2">The sequence shown here is derived from an EMBL/GenBank/DDBJ whole genome shotgun (WGS) entry which is preliminary data.</text>
</comment>
<evidence type="ECO:0000256" key="1">
    <source>
        <dbReference type="SAM" id="MobiDB-lite"/>
    </source>
</evidence>
<protein>
    <submittedName>
        <fullName evidence="2">Uncharacterized protein</fullName>
    </submittedName>
</protein>
<dbReference type="EMBL" id="JACAZI010000020">
    <property type="protein sequence ID" value="KAF7339053.1"/>
    <property type="molecule type" value="Genomic_DNA"/>
</dbReference>
<feature type="region of interest" description="Disordered" evidence="1">
    <location>
        <begin position="1"/>
        <end position="39"/>
    </location>
</feature>
<dbReference type="AlphaFoldDB" id="A0A8H6XDF3"/>
<evidence type="ECO:0000313" key="3">
    <source>
        <dbReference type="Proteomes" id="UP000620124"/>
    </source>
</evidence>
<accession>A0A8H6XDF3</accession>
<feature type="region of interest" description="Disordered" evidence="1">
    <location>
        <begin position="75"/>
        <end position="103"/>
    </location>
</feature>
<sequence length="177" mass="18352">MLTVSTAYLPSASSSSLETDLDLAPPHPPFLANLPVTGDSGLRTLSTEVQASSLLPPHVDSASASLSDADLSHLRRAAQTSAASPHLMPPLSPVDTDPNLEHDGAATLAESLARLSSLSLPELTDSRPIPLHRSVRRRPTPPAPTSTGNDRPSPVLPPFTLPDASLSSSVHGSTPTV</sequence>
<proteinExistence type="predicted"/>
<dbReference type="Proteomes" id="UP000620124">
    <property type="component" value="Unassembled WGS sequence"/>
</dbReference>
<feature type="region of interest" description="Disordered" evidence="1">
    <location>
        <begin position="123"/>
        <end position="177"/>
    </location>
</feature>
<keyword evidence="3" id="KW-1185">Reference proteome</keyword>
<gene>
    <name evidence="2" type="ORF">MVEN_01981500</name>
</gene>